<accession>A0AAE0B2J2</accession>
<dbReference type="SUPFAM" id="SSF56219">
    <property type="entry name" value="DNase I-like"/>
    <property type="match status" value="1"/>
</dbReference>
<organism evidence="1 2">
    <name type="scientific">Dipteronia sinensis</name>
    <dbReference type="NCBI Taxonomy" id="43782"/>
    <lineage>
        <taxon>Eukaryota</taxon>
        <taxon>Viridiplantae</taxon>
        <taxon>Streptophyta</taxon>
        <taxon>Embryophyta</taxon>
        <taxon>Tracheophyta</taxon>
        <taxon>Spermatophyta</taxon>
        <taxon>Magnoliopsida</taxon>
        <taxon>eudicotyledons</taxon>
        <taxon>Gunneridae</taxon>
        <taxon>Pentapetalae</taxon>
        <taxon>rosids</taxon>
        <taxon>malvids</taxon>
        <taxon>Sapindales</taxon>
        <taxon>Sapindaceae</taxon>
        <taxon>Hippocastanoideae</taxon>
        <taxon>Acereae</taxon>
        <taxon>Dipteronia</taxon>
    </lineage>
</organism>
<dbReference type="Gene3D" id="3.60.10.10">
    <property type="entry name" value="Endonuclease/exonuclease/phosphatase"/>
    <property type="match status" value="1"/>
</dbReference>
<dbReference type="AlphaFoldDB" id="A0AAE0B2J2"/>
<gene>
    <name evidence="1" type="ORF">Dsin_000704</name>
</gene>
<dbReference type="Proteomes" id="UP001281410">
    <property type="component" value="Unassembled WGS sequence"/>
</dbReference>
<keyword evidence="2" id="KW-1185">Reference proteome</keyword>
<evidence type="ECO:0000313" key="1">
    <source>
        <dbReference type="EMBL" id="KAK3228823.1"/>
    </source>
</evidence>
<sequence length="80" mass="9161">MLGISWNARGLGRKEKRRFVRDLVKEHNPTVCFIQETELAVFDKNVIRALGEDILTRRIGVDAIGKAGGLISLWNERLLW</sequence>
<name>A0AAE0B2J2_9ROSI</name>
<comment type="caution">
    <text evidence="1">The sequence shown here is derived from an EMBL/GenBank/DDBJ whole genome shotgun (WGS) entry which is preliminary data.</text>
</comment>
<evidence type="ECO:0000313" key="2">
    <source>
        <dbReference type="Proteomes" id="UP001281410"/>
    </source>
</evidence>
<dbReference type="InterPro" id="IPR036691">
    <property type="entry name" value="Endo/exonu/phosph_ase_sf"/>
</dbReference>
<proteinExistence type="predicted"/>
<evidence type="ECO:0008006" key="3">
    <source>
        <dbReference type="Google" id="ProtNLM"/>
    </source>
</evidence>
<protein>
    <recommendedName>
        <fullName evidence="3">Endonuclease/exonuclease/phosphatase domain-containing protein</fullName>
    </recommendedName>
</protein>
<dbReference type="EMBL" id="JANJYJ010000001">
    <property type="protein sequence ID" value="KAK3228823.1"/>
    <property type="molecule type" value="Genomic_DNA"/>
</dbReference>
<reference evidence="1" key="1">
    <citation type="journal article" date="2023" name="Plant J.">
        <title>Genome sequences and population genomics provide insights into the demographic history, inbreeding, and mutation load of two 'living fossil' tree species of Dipteronia.</title>
        <authorList>
            <person name="Feng Y."/>
            <person name="Comes H.P."/>
            <person name="Chen J."/>
            <person name="Zhu S."/>
            <person name="Lu R."/>
            <person name="Zhang X."/>
            <person name="Li P."/>
            <person name="Qiu J."/>
            <person name="Olsen K.M."/>
            <person name="Qiu Y."/>
        </authorList>
    </citation>
    <scope>NUCLEOTIDE SEQUENCE</scope>
    <source>
        <strain evidence="1">NBL</strain>
    </source>
</reference>